<dbReference type="AlphaFoldDB" id="A0A5B7EQC1"/>
<sequence>MALSGLTPTTTAMILLMLVVYFCPRTEMVPALCNKLFTNFNSYCHHNQSGLCGFRNSTVPLSCTHQLRHRELTSDMTAAECQVELFDEGKSFHISWSKIPD</sequence>
<dbReference type="Proteomes" id="UP000324222">
    <property type="component" value="Unassembled WGS sequence"/>
</dbReference>
<evidence type="ECO:0000313" key="2">
    <source>
        <dbReference type="EMBL" id="MPC36362.1"/>
    </source>
</evidence>
<reference evidence="2 3" key="1">
    <citation type="submission" date="2019-05" db="EMBL/GenBank/DDBJ databases">
        <title>Another draft genome of Portunus trituberculatus and its Hox gene families provides insights of decapod evolution.</title>
        <authorList>
            <person name="Jeong J.-H."/>
            <person name="Song I."/>
            <person name="Kim S."/>
            <person name="Choi T."/>
            <person name="Kim D."/>
            <person name="Ryu S."/>
            <person name="Kim W."/>
        </authorList>
    </citation>
    <scope>NUCLEOTIDE SEQUENCE [LARGE SCALE GENOMIC DNA]</scope>
    <source>
        <tissue evidence="2">Muscle</tissue>
    </source>
</reference>
<keyword evidence="1" id="KW-0812">Transmembrane</keyword>
<keyword evidence="3" id="KW-1185">Reference proteome</keyword>
<accession>A0A5B7EQC1</accession>
<gene>
    <name evidence="2" type="ORF">E2C01_029820</name>
</gene>
<comment type="caution">
    <text evidence="2">The sequence shown here is derived from an EMBL/GenBank/DDBJ whole genome shotgun (WGS) entry which is preliminary data.</text>
</comment>
<proteinExistence type="predicted"/>
<evidence type="ECO:0000256" key="1">
    <source>
        <dbReference type="SAM" id="Phobius"/>
    </source>
</evidence>
<protein>
    <submittedName>
        <fullName evidence="2">Uncharacterized protein</fullName>
    </submittedName>
</protein>
<dbReference type="EMBL" id="VSRR010003498">
    <property type="protein sequence ID" value="MPC36362.1"/>
    <property type="molecule type" value="Genomic_DNA"/>
</dbReference>
<organism evidence="2 3">
    <name type="scientific">Portunus trituberculatus</name>
    <name type="common">Swimming crab</name>
    <name type="synonym">Neptunus trituberculatus</name>
    <dbReference type="NCBI Taxonomy" id="210409"/>
    <lineage>
        <taxon>Eukaryota</taxon>
        <taxon>Metazoa</taxon>
        <taxon>Ecdysozoa</taxon>
        <taxon>Arthropoda</taxon>
        <taxon>Crustacea</taxon>
        <taxon>Multicrustacea</taxon>
        <taxon>Malacostraca</taxon>
        <taxon>Eumalacostraca</taxon>
        <taxon>Eucarida</taxon>
        <taxon>Decapoda</taxon>
        <taxon>Pleocyemata</taxon>
        <taxon>Brachyura</taxon>
        <taxon>Eubrachyura</taxon>
        <taxon>Portunoidea</taxon>
        <taxon>Portunidae</taxon>
        <taxon>Portuninae</taxon>
        <taxon>Portunus</taxon>
    </lineage>
</organism>
<dbReference type="OrthoDB" id="6344357at2759"/>
<feature type="transmembrane region" description="Helical" evidence="1">
    <location>
        <begin position="6"/>
        <end position="23"/>
    </location>
</feature>
<name>A0A5B7EQC1_PORTR</name>
<evidence type="ECO:0000313" key="3">
    <source>
        <dbReference type="Proteomes" id="UP000324222"/>
    </source>
</evidence>
<keyword evidence="1" id="KW-1133">Transmembrane helix</keyword>
<keyword evidence="1" id="KW-0472">Membrane</keyword>